<name>A0A1Q3DH29_CEPFO</name>
<dbReference type="PANTHER" id="PTHR48048:SF94">
    <property type="entry name" value="GLYCOSYLTRANSFERASE"/>
    <property type="match status" value="1"/>
</dbReference>
<dbReference type="SUPFAM" id="SSF53756">
    <property type="entry name" value="UDP-Glycosyltransferase/glycogen phosphorylase"/>
    <property type="match status" value="1"/>
</dbReference>
<evidence type="ECO:0000256" key="2">
    <source>
        <dbReference type="ARBA" id="ARBA00022676"/>
    </source>
</evidence>
<dbReference type="InterPro" id="IPR035595">
    <property type="entry name" value="UDP_glycos_trans_CS"/>
</dbReference>
<dbReference type="AlphaFoldDB" id="A0A1Q3DH29"/>
<dbReference type="OrthoDB" id="5835829at2759"/>
<evidence type="ECO:0000256" key="5">
    <source>
        <dbReference type="RuleBase" id="RU362057"/>
    </source>
</evidence>
<dbReference type="InterPro" id="IPR002213">
    <property type="entry name" value="UDP_glucos_trans"/>
</dbReference>
<feature type="signal peptide" evidence="6">
    <location>
        <begin position="1"/>
        <end position="21"/>
    </location>
</feature>
<sequence>FIRLSLSRFILYSLICQLSRTIYNTNLQQERNIIKAEMTKTELIFIPAPGAGHLVSTLEFSKRLIERDDRISITVLVVKFPIATFLDEYTKSLCASQPRIQLIDVPPVDPPPPTLMQKSIELYVCSFIESCIPNVKNVVKNIVASSDSSSGSVQVAGLVLDFFCVSMIDVANEFGLPSYMFLTSNAGFLDLMLYLPTRHNQICSEFEETDPEILMPGFANPVPPRVLPDALFNKEGGYSSYIKLAQRFKDVKGIIVNTFVELESYTVDSFSHAQIPPVYPIGPVLELKGQPHLDKNQAEYDRIMKWLDDQPQSSVVFLCFGSLGSFEVPQVREIALGLEQSGYRFLWSMRVPPTKPEASLTSHSTNYEDMLPEGFLKRMKERGMTCGWAPQVEVLAHKSIGGFISHCGWNSILESLWHGVPIITWPLYAEQQLNAFKMVKELGLAVELRLDYRSKDGQLVMGDDIERAVRCLMDGDEELRKKVTDMSKMGRKALLDGGSSFISIGQLIEDMIDSFAVERTEDNPPDPLEQ</sequence>
<dbReference type="InterPro" id="IPR050481">
    <property type="entry name" value="UDP-glycosyltransf_plant"/>
</dbReference>
<dbReference type="FunFam" id="3.40.50.2000:FF:000080">
    <property type="entry name" value="Glycosyltransferase"/>
    <property type="match status" value="1"/>
</dbReference>
<dbReference type="PANTHER" id="PTHR48048">
    <property type="entry name" value="GLYCOSYLTRANSFERASE"/>
    <property type="match status" value="1"/>
</dbReference>
<keyword evidence="3 4" id="KW-0808">Transferase</keyword>
<dbReference type="EC" id="2.4.1.-" evidence="5"/>
<evidence type="ECO:0000256" key="6">
    <source>
        <dbReference type="SAM" id="SignalP"/>
    </source>
</evidence>
<gene>
    <name evidence="7" type="ORF">CFOL_v3_35168</name>
</gene>
<dbReference type="GO" id="GO:0035251">
    <property type="term" value="F:UDP-glucosyltransferase activity"/>
    <property type="evidence" value="ECO:0007669"/>
    <property type="project" value="InterPro"/>
</dbReference>
<keyword evidence="2 4" id="KW-0328">Glycosyltransferase</keyword>
<keyword evidence="8" id="KW-1185">Reference proteome</keyword>
<organism evidence="7 8">
    <name type="scientific">Cephalotus follicularis</name>
    <name type="common">Albany pitcher plant</name>
    <dbReference type="NCBI Taxonomy" id="3775"/>
    <lineage>
        <taxon>Eukaryota</taxon>
        <taxon>Viridiplantae</taxon>
        <taxon>Streptophyta</taxon>
        <taxon>Embryophyta</taxon>
        <taxon>Tracheophyta</taxon>
        <taxon>Spermatophyta</taxon>
        <taxon>Magnoliopsida</taxon>
        <taxon>eudicotyledons</taxon>
        <taxon>Gunneridae</taxon>
        <taxon>Pentapetalae</taxon>
        <taxon>rosids</taxon>
        <taxon>fabids</taxon>
        <taxon>Oxalidales</taxon>
        <taxon>Cephalotaceae</taxon>
        <taxon>Cephalotus</taxon>
    </lineage>
</organism>
<dbReference type="PROSITE" id="PS00375">
    <property type="entry name" value="UDPGT"/>
    <property type="match status" value="1"/>
</dbReference>
<proteinExistence type="inferred from homology"/>
<dbReference type="FunCoup" id="A0A1Q3DH29">
    <property type="interactions" value="629"/>
</dbReference>
<evidence type="ECO:0000256" key="1">
    <source>
        <dbReference type="ARBA" id="ARBA00009995"/>
    </source>
</evidence>
<dbReference type="CDD" id="cd03784">
    <property type="entry name" value="GT1_Gtf-like"/>
    <property type="match status" value="1"/>
</dbReference>
<evidence type="ECO:0000313" key="8">
    <source>
        <dbReference type="Proteomes" id="UP000187406"/>
    </source>
</evidence>
<reference evidence="8" key="1">
    <citation type="submission" date="2016-04" db="EMBL/GenBank/DDBJ databases">
        <title>Cephalotus genome sequencing.</title>
        <authorList>
            <person name="Fukushima K."/>
            <person name="Hasebe M."/>
            <person name="Fang X."/>
        </authorList>
    </citation>
    <scope>NUCLEOTIDE SEQUENCE [LARGE SCALE GENOMIC DNA]</scope>
    <source>
        <strain evidence="8">cv. St1</strain>
    </source>
</reference>
<dbReference type="EMBL" id="BDDD01008051">
    <property type="protein sequence ID" value="GAV91781.1"/>
    <property type="molecule type" value="Genomic_DNA"/>
</dbReference>
<protein>
    <recommendedName>
        <fullName evidence="5">Glycosyltransferase</fullName>
        <ecNumber evidence="5">2.4.1.-</ecNumber>
    </recommendedName>
</protein>
<dbReference type="InParanoid" id="A0A1Q3DH29"/>
<dbReference type="Proteomes" id="UP000187406">
    <property type="component" value="Unassembled WGS sequence"/>
</dbReference>
<evidence type="ECO:0000313" key="7">
    <source>
        <dbReference type="EMBL" id="GAV91781.1"/>
    </source>
</evidence>
<comment type="similarity">
    <text evidence="1 4">Belongs to the UDP-glycosyltransferase family.</text>
</comment>
<evidence type="ECO:0000256" key="3">
    <source>
        <dbReference type="ARBA" id="ARBA00022679"/>
    </source>
</evidence>
<keyword evidence="6" id="KW-0732">Signal</keyword>
<dbReference type="FunFam" id="3.40.50.2000:FF:000056">
    <property type="entry name" value="Glycosyltransferase"/>
    <property type="match status" value="1"/>
</dbReference>
<comment type="caution">
    <text evidence="7">The sequence shown here is derived from an EMBL/GenBank/DDBJ whole genome shotgun (WGS) entry which is preliminary data.</text>
</comment>
<dbReference type="STRING" id="3775.A0A1Q3DH29"/>
<feature type="non-terminal residue" evidence="7">
    <location>
        <position position="1"/>
    </location>
</feature>
<evidence type="ECO:0000256" key="4">
    <source>
        <dbReference type="RuleBase" id="RU003718"/>
    </source>
</evidence>
<dbReference type="Pfam" id="PF00201">
    <property type="entry name" value="UDPGT"/>
    <property type="match status" value="1"/>
</dbReference>
<accession>A0A1Q3DH29</accession>
<feature type="chain" id="PRO_5012049424" description="Glycosyltransferase" evidence="6">
    <location>
        <begin position="22"/>
        <end position="530"/>
    </location>
</feature>
<dbReference type="Gene3D" id="3.40.50.2000">
    <property type="entry name" value="Glycogen Phosphorylase B"/>
    <property type="match status" value="2"/>
</dbReference>